<evidence type="ECO:0000256" key="10">
    <source>
        <dbReference type="RuleBase" id="RU366036"/>
    </source>
</evidence>
<evidence type="ECO:0000256" key="7">
    <source>
        <dbReference type="ARBA" id="ARBA00023163"/>
    </source>
</evidence>
<name>A0A6A5ZRQ6_9PLEO</name>
<dbReference type="SUPFAM" id="SSF140718">
    <property type="entry name" value="Mediator hinge subcomplex-like"/>
    <property type="match status" value="1"/>
</dbReference>
<evidence type="ECO:0000256" key="1">
    <source>
        <dbReference type="ARBA" id="ARBA00004123"/>
    </source>
</evidence>
<evidence type="ECO:0000256" key="12">
    <source>
        <dbReference type="SAM" id="MobiDB-lite"/>
    </source>
</evidence>
<sequence>MADVLTQIQDEMDKLLNQMEKSLTYVKERAPPGLIPNQPRLSSLAEHMTQTQQSQSQDQPHSSATQQPPQEDYATDVRELSQDLILKQQQIEILIDRLPGIGTSEKEQVERMKQLERQLEEIEGERAEAVKEKRVLIEKVEGLIRGVGGMG</sequence>
<protein>
    <recommendedName>
        <fullName evidence="4 10">Mediator of RNA polymerase II transcription subunit 21</fullName>
    </recommendedName>
</protein>
<evidence type="ECO:0000313" key="14">
    <source>
        <dbReference type="Proteomes" id="UP000799770"/>
    </source>
</evidence>
<dbReference type="PANTHER" id="PTHR13381">
    <property type="entry name" value="RNA POLYMERASE II HOLOENZYME COMPONENT SRB7"/>
    <property type="match status" value="1"/>
</dbReference>
<dbReference type="GO" id="GO:0003712">
    <property type="term" value="F:transcription coregulator activity"/>
    <property type="evidence" value="ECO:0007669"/>
    <property type="project" value="TreeGrafter"/>
</dbReference>
<keyword evidence="14" id="KW-1185">Reference proteome</keyword>
<evidence type="ECO:0000256" key="9">
    <source>
        <dbReference type="ARBA" id="ARBA00025687"/>
    </source>
</evidence>
<dbReference type="OrthoDB" id="526653at2759"/>
<proteinExistence type="inferred from homology"/>
<keyword evidence="7 10" id="KW-0804">Transcription</keyword>
<evidence type="ECO:0000313" key="13">
    <source>
        <dbReference type="EMBL" id="KAF2122392.1"/>
    </source>
</evidence>
<comment type="function">
    <text evidence="9 10">Component of the Mediator complex, a coactivator involved in the regulated transcription of nearly all RNA polymerase II-dependent genes. Mediator functions as a bridge to convey information from gene-specific regulatory proteins to the basal RNA polymerase II transcription machinery. Mediator is recruited to promoters by direct interactions with regulatory proteins and serves as a scaffold for the assembly of a functional preinitiation complex with RNA polymerase II and the general transcription factors.</text>
</comment>
<evidence type="ECO:0000256" key="11">
    <source>
        <dbReference type="SAM" id="Coils"/>
    </source>
</evidence>
<organism evidence="13 14">
    <name type="scientific">Lophiotrema nucula</name>
    <dbReference type="NCBI Taxonomy" id="690887"/>
    <lineage>
        <taxon>Eukaryota</taxon>
        <taxon>Fungi</taxon>
        <taxon>Dikarya</taxon>
        <taxon>Ascomycota</taxon>
        <taxon>Pezizomycotina</taxon>
        <taxon>Dothideomycetes</taxon>
        <taxon>Pleosporomycetidae</taxon>
        <taxon>Pleosporales</taxon>
        <taxon>Lophiotremataceae</taxon>
        <taxon>Lophiotrema</taxon>
    </lineage>
</organism>
<dbReference type="GO" id="GO:0016592">
    <property type="term" value="C:mediator complex"/>
    <property type="evidence" value="ECO:0007669"/>
    <property type="project" value="UniProtKB-UniRule"/>
</dbReference>
<evidence type="ECO:0000256" key="3">
    <source>
        <dbReference type="ARBA" id="ARBA00011837"/>
    </source>
</evidence>
<dbReference type="InterPro" id="IPR021384">
    <property type="entry name" value="Mediator_Med21"/>
</dbReference>
<evidence type="ECO:0000256" key="4">
    <source>
        <dbReference type="ARBA" id="ARBA00019691"/>
    </source>
</evidence>
<comment type="subunit">
    <text evidence="3 10">Component of the Mediator complex.</text>
</comment>
<evidence type="ECO:0000256" key="6">
    <source>
        <dbReference type="ARBA" id="ARBA00023159"/>
    </source>
</evidence>
<dbReference type="EMBL" id="ML977311">
    <property type="protein sequence ID" value="KAF2122392.1"/>
    <property type="molecule type" value="Genomic_DNA"/>
</dbReference>
<dbReference type="GO" id="GO:0006357">
    <property type="term" value="P:regulation of transcription by RNA polymerase II"/>
    <property type="evidence" value="ECO:0007669"/>
    <property type="project" value="TreeGrafter"/>
</dbReference>
<gene>
    <name evidence="13" type="ORF">BDV96DRAFT_640433</name>
</gene>
<evidence type="ECO:0000256" key="2">
    <source>
        <dbReference type="ARBA" id="ARBA00005770"/>
    </source>
</evidence>
<reference evidence="13" key="1">
    <citation type="journal article" date="2020" name="Stud. Mycol.">
        <title>101 Dothideomycetes genomes: a test case for predicting lifestyles and emergence of pathogens.</title>
        <authorList>
            <person name="Haridas S."/>
            <person name="Albert R."/>
            <person name="Binder M."/>
            <person name="Bloem J."/>
            <person name="Labutti K."/>
            <person name="Salamov A."/>
            <person name="Andreopoulos B."/>
            <person name="Baker S."/>
            <person name="Barry K."/>
            <person name="Bills G."/>
            <person name="Bluhm B."/>
            <person name="Cannon C."/>
            <person name="Castanera R."/>
            <person name="Culley D."/>
            <person name="Daum C."/>
            <person name="Ezra D."/>
            <person name="Gonzalez J."/>
            <person name="Henrissat B."/>
            <person name="Kuo A."/>
            <person name="Liang C."/>
            <person name="Lipzen A."/>
            <person name="Lutzoni F."/>
            <person name="Magnuson J."/>
            <person name="Mondo S."/>
            <person name="Nolan M."/>
            <person name="Ohm R."/>
            <person name="Pangilinan J."/>
            <person name="Park H.-J."/>
            <person name="Ramirez L."/>
            <person name="Alfaro M."/>
            <person name="Sun H."/>
            <person name="Tritt A."/>
            <person name="Yoshinaga Y."/>
            <person name="Zwiers L.-H."/>
            <person name="Turgeon B."/>
            <person name="Goodwin S."/>
            <person name="Spatafora J."/>
            <person name="Crous P."/>
            <person name="Grigoriev I."/>
        </authorList>
    </citation>
    <scope>NUCLEOTIDE SEQUENCE</scope>
    <source>
        <strain evidence="13">CBS 627.86</strain>
    </source>
</reference>
<feature type="compositionally biased region" description="Low complexity" evidence="12">
    <location>
        <begin position="50"/>
        <end position="63"/>
    </location>
</feature>
<dbReference type="PANTHER" id="PTHR13381:SF0">
    <property type="entry name" value="MEDIATOR OF RNA POLYMERASE II TRANSCRIPTION SUBUNIT 21"/>
    <property type="match status" value="1"/>
</dbReference>
<keyword evidence="6 10" id="KW-0010">Activator</keyword>
<dbReference type="AlphaFoldDB" id="A0A6A5ZRQ6"/>
<keyword evidence="5 10" id="KW-0805">Transcription regulation</keyword>
<feature type="coiled-coil region" evidence="11">
    <location>
        <begin position="105"/>
        <end position="139"/>
    </location>
</feature>
<evidence type="ECO:0000256" key="8">
    <source>
        <dbReference type="ARBA" id="ARBA00023242"/>
    </source>
</evidence>
<comment type="subcellular location">
    <subcellularLocation>
        <location evidence="1 10">Nucleus</location>
    </subcellularLocation>
</comment>
<accession>A0A6A5ZRQ6</accession>
<evidence type="ECO:0000256" key="5">
    <source>
        <dbReference type="ARBA" id="ARBA00023015"/>
    </source>
</evidence>
<dbReference type="InterPro" id="IPR037212">
    <property type="entry name" value="Med7/Med21-like"/>
</dbReference>
<comment type="similarity">
    <text evidence="2 10">Belongs to the Mediator complex subunit 21 family.</text>
</comment>
<dbReference type="Proteomes" id="UP000799770">
    <property type="component" value="Unassembled WGS sequence"/>
</dbReference>
<dbReference type="Gene3D" id="6.10.280.10">
    <property type="entry name" value="Mediator complex, subunit Med21"/>
    <property type="match status" value="1"/>
</dbReference>
<keyword evidence="8 10" id="KW-0539">Nucleus</keyword>
<keyword evidence="11" id="KW-0175">Coiled coil</keyword>
<dbReference type="Pfam" id="PF11221">
    <property type="entry name" value="Med21"/>
    <property type="match status" value="1"/>
</dbReference>
<feature type="region of interest" description="Disordered" evidence="12">
    <location>
        <begin position="26"/>
        <end position="75"/>
    </location>
</feature>